<dbReference type="GO" id="GO:0035195">
    <property type="term" value="P:miRNA-mediated post-transcriptional gene silencing"/>
    <property type="evidence" value="ECO:0007669"/>
    <property type="project" value="TreeGrafter"/>
</dbReference>
<dbReference type="InterPro" id="IPR041917">
    <property type="entry name" value="TNR6C_UBA"/>
</dbReference>
<evidence type="ECO:0000313" key="6">
    <source>
        <dbReference type="EMBL" id="TNN71017.1"/>
    </source>
</evidence>
<dbReference type="Gene3D" id="1.10.8.10">
    <property type="entry name" value="DNA helicase RuvA subunit, C-terminal domain"/>
    <property type="match status" value="1"/>
</dbReference>
<reference evidence="6 7" key="1">
    <citation type="submission" date="2019-03" db="EMBL/GenBank/DDBJ databases">
        <title>First draft genome of Liparis tanakae, snailfish: a comprehensive survey of snailfish specific genes.</title>
        <authorList>
            <person name="Kim W."/>
            <person name="Song I."/>
            <person name="Jeong J.-H."/>
            <person name="Kim D."/>
            <person name="Kim S."/>
            <person name="Ryu S."/>
            <person name="Song J.Y."/>
            <person name="Lee S.K."/>
        </authorList>
    </citation>
    <scope>NUCLEOTIDE SEQUENCE [LARGE SCALE GENOMIC DNA]</scope>
    <source>
        <tissue evidence="6">Muscle</tissue>
    </source>
</reference>
<organism evidence="6 7">
    <name type="scientific">Liparis tanakae</name>
    <name type="common">Tanaka's snailfish</name>
    <dbReference type="NCBI Taxonomy" id="230148"/>
    <lineage>
        <taxon>Eukaryota</taxon>
        <taxon>Metazoa</taxon>
        <taxon>Chordata</taxon>
        <taxon>Craniata</taxon>
        <taxon>Vertebrata</taxon>
        <taxon>Euteleostomi</taxon>
        <taxon>Actinopterygii</taxon>
        <taxon>Neopterygii</taxon>
        <taxon>Teleostei</taxon>
        <taxon>Neoteleostei</taxon>
        <taxon>Acanthomorphata</taxon>
        <taxon>Eupercaria</taxon>
        <taxon>Perciformes</taxon>
        <taxon>Cottioidei</taxon>
        <taxon>Cottales</taxon>
        <taxon>Liparidae</taxon>
        <taxon>Liparis</taxon>
    </lineage>
</organism>
<keyword evidence="7" id="KW-1185">Reference proteome</keyword>
<evidence type="ECO:0000256" key="3">
    <source>
        <dbReference type="ARBA" id="ARBA00023158"/>
    </source>
</evidence>
<dbReference type="GO" id="GO:0005654">
    <property type="term" value="C:nucleoplasm"/>
    <property type="evidence" value="ECO:0007669"/>
    <property type="project" value="TreeGrafter"/>
</dbReference>
<dbReference type="InterPro" id="IPR026805">
    <property type="entry name" value="GW182_M_dom"/>
</dbReference>
<dbReference type="PANTHER" id="PTHR13020:SF9">
    <property type="entry name" value="TRINUCLEOTIDE REPEAT-CONTAINING GENE 6C PROTEIN"/>
    <property type="match status" value="1"/>
</dbReference>
<dbReference type="GO" id="GO:0006417">
    <property type="term" value="P:regulation of translation"/>
    <property type="evidence" value="ECO:0007669"/>
    <property type="project" value="UniProtKB-KW"/>
</dbReference>
<accession>A0A4Z2HZ57</accession>
<feature type="compositionally biased region" description="Gly residues" evidence="4">
    <location>
        <begin position="1"/>
        <end position="11"/>
    </location>
</feature>
<dbReference type="EMBL" id="SRLO01000156">
    <property type="protein sequence ID" value="TNN71017.1"/>
    <property type="molecule type" value="Genomic_DNA"/>
</dbReference>
<dbReference type="InterPro" id="IPR019486">
    <property type="entry name" value="Argonaute_hook_dom"/>
</dbReference>
<dbReference type="PANTHER" id="PTHR13020">
    <property type="entry name" value="TRINUCLEOTIDE REPEAT-CONTAINING GENE 6"/>
    <property type="match status" value="1"/>
</dbReference>
<feature type="region of interest" description="Disordered" evidence="4">
    <location>
        <begin position="115"/>
        <end position="184"/>
    </location>
</feature>
<keyword evidence="2" id="KW-0694">RNA-binding</keyword>
<keyword evidence="3" id="KW-0943">RNA-mediated gene silencing</keyword>
<feature type="compositionally biased region" description="Low complexity" evidence="4">
    <location>
        <begin position="28"/>
        <end position="44"/>
    </location>
</feature>
<sequence>MQDGWGNGGEEMGMSSGQWDAEDGDMWNSPTSQESSSSCNSWSNGPKKGPSKCKMGKPDEAWIMNRLIKQLTDMGFPRDPAEEALKSNNMNLDQAMSALLEKKTDLDKRGMGMSDYSNGMNKPMVCRPSALSKDPSDRTSFLDKDGVLSDDAPPSPFLPSPSLKLPLANSSLPGQGLGQGNPGLAMQNLNNRQMPSGMFGSSGAAQTRAMLQQQPPVPPPSSSQPSLRAQVPQFLSPQVQAQLLQFAAKNIGLNPALLTSPINPQQMTLLYQLQQLQMVSQSPSFHPC</sequence>
<protein>
    <submittedName>
        <fullName evidence="6">Trinucleotide repeat-containing gene 6C protein</fullName>
    </submittedName>
</protein>
<dbReference type="CDD" id="cd14283">
    <property type="entry name" value="UBA_TNR6C"/>
    <property type="match status" value="1"/>
</dbReference>
<dbReference type="PROSITE" id="PS50030">
    <property type="entry name" value="UBA"/>
    <property type="match status" value="1"/>
</dbReference>
<dbReference type="Pfam" id="PF12938">
    <property type="entry name" value="M_domain"/>
    <property type="match status" value="1"/>
</dbReference>
<feature type="compositionally biased region" description="Basic and acidic residues" evidence="4">
    <location>
        <begin position="134"/>
        <end position="147"/>
    </location>
</feature>
<dbReference type="GO" id="GO:0060213">
    <property type="term" value="P:positive regulation of nuclear-transcribed mRNA poly(A) tail shortening"/>
    <property type="evidence" value="ECO:0007669"/>
    <property type="project" value="TreeGrafter"/>
</dbReference>
<feature type="region of interest" description="Disordered" evidence="4">
    <location>
        <begin position="1"/>
        <end position="57"/>
    </location>
</feature>
<dbReference type="AlphaFoldDB" id="A0A4Z2HZ57"/>
<feature type="domain" description="UBA" evidence="5">
    <location>
        <begin position="57"/>
        <end position="102"/>
    </location>
</feature>
<dbReference type="SUPFAM" id="SSF46934">
    <property type="entry name" value="UBA-like"/>
    <property type="match status" value="1"/>
</dbReference>
<dbReference type="FunFam" id="1.10.8.10:FF:000027">
    <property type="entry name" value="Trinucleotide repeat-containing gene 6C protein"/>
    <property type="match status" value="1"/>
</dbReference>
<name>A0A4Z2HZ57_9TELE</name>
<keyword evidence="1" id="KW-0810">Translation regulation</keyword>
<feature type="region of interest" description="Disordered" evidence="4">
    <location>
        <begin position="199"/>
        <end position="227"/>
    </location>
</feature>
<evidence type="ECO:0000259" key="5">
    <source>
        <dbReference type="PROSITE" id="PS50030"/>
    </source>
</evidence>
<evidence type="ECO:0000313" key="7">
    <source>
        <dbReference type="Proteomes" id="UP000314294"/>
    </source>
</evidence>
<comment type="caution">
    <text evidence="6">The sequence shown here is derived from an EMBL/GenBank/DDBJ whole genome shotgun (WGS) entry which is preliminary data.</text>
</comment>
<gene>
    <name evidence="6" type="primary">Tnrc6c</name>
    <name evidence="6" type="ORF">EYF80_018833</name>
</gene>
<dbReference type="GO" id="GO:0000932">
    <property type="term" value="C:P-body"/>
    <property type="evidence" value="ECO:0007669"/>
    <property type="project" value="TreeGrafter"/>
</dbReference>
<dbReference type="OrthoDB" id="5919166at2759"/>
<dbReference type="InterPro" id="IPR052068">
    <property type="entry name" value="GW182_domain"/>
</dbReference>
<dbReference type="InterPro" id="IPR009060">
    <property type="entry name" value="UBA-like_sf"/>
</dbReference>
<dbReference type="Proteomes" id="UP000314294">
    <property type="component" value="Unassembled WGS sequence"/>
</dbReference>
<feature type="compositionally biased region" description="Low complexity" evidence="4">
    <location>
        <begin position="160"/>
        <end position="174"/>
    </location>
</feature>
<evidence type="ECO:0000256" key="2">
    <source>
        <dbReference type="ARBA" id="ARBA00022884"/>
    </source>
</evidence>
<dbReference type="Pfam" id="PF22562">
    <property type="entry name" value="UBA_7"/>
    <property type="match status" value="1"/>
</dbReference>
<dbReference type="SMART" id="SM00165">
    <property type="entry name" value="UBA"/>
    <property type="match status" value="1"/>
</dbReference>
<dbReference type="GO" id="GO:0003723">
    <property type="term" value="F:RNA binding"/>
    <property type="evidence" value="ECO:0007669"/>
    <property type="project" value="UniProtKB-KW"/>
</dbReference>
<evidence type="ECO:0000256" key="1">
    <source>
        <dbReference type="ARBA" id="ARBA00022845"/>
    </source>
</evidence>
<evidence type="ECO:0000256" key="4">
    <source>
        <dbReference type="SAM" id="MobiDB-lite"/>
    </source>
</evidence>
<proteinExistence type="predicted"/>
<dbReference type="InterPro" id="IPR015940">
    <property type="entry name" value="UBA"/>
</dbReference>
<dbReference type="Pfam" id="PF10427">
    <property type="entry name" value="Ago_hook"/>
    <property type="match status" value="1"/>
</dbReference>